<name>A0ABR5AJA3_9BACL</name>
<keyword evidence="5" id="KW-1185">Reference proteome</keyword>
<reference evidence="4 5" key="1">
    <citation type="submission" date="2014-12" db="EMBL/GenBank/DDBJ databases">
        <title>Draft genome sequence of Paenibacillus kamchatkensis strain B-2647.</title>
        <authorList>
            <person name="Karlyshev A.V."/>
            <person name="Kudryashova E.B."/>
        </authorList>
    </citation>
    <scope>NUCLEOTIDE SEQUENCE [LARGE SCALE GENOMIC DNA]</scope>
    <source>
        <strain evidence="4 5">VKM B-2647</strain>
    </source>
</reference>
<evidence type="ECO:0000313" key="5">
    <source>
        <dbReference type="Proteomes" id="UP000031967"/>
    </source>
</evidence>
<dbReference type="Proteomes" id="UP000031967">
    <property type="component" value="Unassembled WGS sequence"/>
</dbReference>
<sequence>MATIIDKIAWIYIVEGRILCARSKGNDTYYIPGGKREPGETDIDTLVREIEEELSVRIKPETAAPLGTFEAGAHGKPEGVVVKMACYFADFEGELRPASEIEELAWLTYKDRDRISPVSRLIFEQLREMKRLA</sequence>
<dbReference type="PROSITE" id="PS51462">
    <property type="entry name" value="NUDIX"/>
    <property type="match status" value="1"/>
</dbReference>
<accession>A0ABR5AJA3</accession>
<protein>
    <submittedName>
        <fullName evidence="4">DNA mismatch repair protein MutT</fullName>
    </submittedName>
</protein>
<dbReference type="Gene3D" id="3.90.79.10">
    <property type="entry name" value="Nucleoside Triphosphate Pyrophosphohydrolase"/>
    <property type="match status" value="1"/>
</dbReference>
<comment type="caution">
    <text evidence="4">The sequence shown here is derived from an EMBL/GenBank/DDBJ whole genome shotgun (WGS) entry which is preliminary data.</text>
</comment>
<dbReference type="InterPro" id="IPR000086">
    <property type="entry name" value="NUDIX_hydrolase_dom"/>
</dbReference>
<dbReference type="PANTHER" id="PTHR43046">
    <property type="entry name" value="GDP-MANNOSE MANNOSYL HYDROLASE"/>
    <property type="match status" value="1"/>
</dbReference>
<dbReference type="Pfam" id="PF00293">
    <property type="entry name" value="NUDIX"/>
    <property type="match status" value="1"/>
</dbReference>
<organism evidence="4 5">
    <name type="scientific">Gordoniibacillus kamchatkensis</name>
    <dbReference type="NCBI Taxonomy" id="1590651"/>
    <lineage>
        <taxon>Bacteria</taxon>
        <taxon>Bacillati</taxon>
        <taxon>Bacillota</taxon>
        <taxon>Bacilli</taxon>
        <taxon>Bacillales</taxon>
        <taxon>Paenibacillaceae</taxon>
        <taxon>Gordoniibacillus</taxon>
    </lineage>
</organism>
<dbReference type="EMBL" id="JXAK01000015">
    <property type="protein sequence ID" value="KIL40913.1"/>
    <property type="molecule type" value="Genomic_DNA"/>
</dbReference>
<comment type="cofactor">
    <cofactor evidence="1">
        <name>Mg(2+)</name>
        <dbReference type="ChEBI" id="CHEBI:18420"/>
    </cofactor>
</comment>
<evidence type="ECO:0000259" key="3">
    <source>
        <dbReference type="PROSITE" id="PS51462"/>
    </source>
</evidence>
<evidence type="ECO:0000256" key="2">
    <source>
        <dbReference type="ARBA" id="ARBA00022801"/>
    </source>
</evidence>
<evidence type="ECO:0000256" key="1">
    <source>
        <dbReference type="ARBA" id="ARBA00001946"/>
    </source>
</evidence>
<dbReference type="InterPro" id="IPR015797">
    <property type="entry name" value="NUDIX_hydrolase-like_dom_sf"/>
</dbReference>
<dbReference type="PANTHER" id="PTHR43046:SF2">
    <property type="entry name" value="8-OXO-DGTP DIPHOSPHATASE-RELATED"/>
    <property type="match status" value="1"/>
</dbReference>
<proteinExistence type="predicted"/>
<dbReference type="CDD" id="cd04690">
    <property type="entry name" value="NUDIX_Hydrolase"/>
    <property type="match status" value="1"/>
</dbReference>
<dbReference type="SUPFAM" id="SSF55811">
    <property type="entry name" value="Nudix"/>
    <property type="match status" value="1"/>
</dbReference>
<dbReference type="RefSeq" id="WP_041047583.1">
    <property type="nucleotide sequence ID" value="NZ_JXAK01000015.1"/>
</dbReference>
<evidence type="ECO:0000313" key="4">
    <source>
        <dbReference type="EMBL" id="KIL40913.1"/>
    </source>
</evidence>
<feature type="domain" description="Nudix hydrolase" evidence="3">
    <location>
        <begin position="1"/>
        <end position="130"/>
    </location>
</feature>
<keyword evidence="2" id="KW-0378">Hydrolase</keyword>
<gene>
    <name evidence="4" type="ORF">SD70_10865</name>
</gene>